<gene>
    <name evidence="1" type="ORF">E0493_19880</name>
</gene>
<sequence length="803" mass="83794">MTEGDVVPTISFGEIVQAGGWQSAFFTTYSLSLSFFEAVVLQGLRAGGVRQARIAVDLEGYRASLGERGVTDAGRLYDVVPLAVSQRGIFHPKLVLLSGKDGPRAAIGSGNLTFRGWGRNAELAEYLSPAATPRAFGDLADFLELLSLNATTDGGRIAAASNPVPDDLLEACRAAGRGHEGGAVRILHSLEQPMVEAVVEVAADLGGATALTVVSPYFGGAGAVVELASRLGCDAVSVLVPAEGPERFDFAGARAAGLSVRPVASGAFADPSKPLHAKLLEVVCRRGRLLLSGSANATRAALLGEGNVELGVLRIATGATRFGWRSCAEPAAPADAREEDILASSPCLAARLEGDRITGRVLGAERPGGLWRAALAEGPEVEVRVEDDGRFSLAVAETGDPLRLGRAAQLVLARDAVEAAGWLVLDGTLAAIRERGPVAEAVVRLLAGAGDAEDVAAILGFFAEHPEALLDGTLRSRSGERDGDKASGAAGLVVLEDLRPSEAADLLVSNSGGASAGAFDRLLALLRRDIVRPDRQVSGAVALALSDPRADDPDAPSPERVPRDAVESVLEALFGKVTPAHPLARERLPVILPFLRAVAGNVEEPDLLVAATLRRWRDAAMPLGAAAAGPDELDRCFVAVVVADVIVRPARAALAHEALQAWCGGALAPSWAARAAPRGEDPLEAWLASGDGPDAWAEAWSAVLGLETSWDWVRRIEEALRGGGPLPPMPASVRLAEAETIRDVAAGMRRSDRVLLVRPDASVDVCPRCHISLPRNEAGRLRAGRVATAPCCGRVLLNVGLRR</sequence>
<dbReference type="CDD" id="cd09176">
    <property type="entry name" value="PLDc_unchar6"/>
    <property type="match status" value="1"/>
</dbReference>
<proteinExistence type="predicted"/>
<keyword evidence="2" id="KW-1185">Reference proteome</keyword>
<dbReference type="Proteomes" id="UP000460715">
    <property type="component" value="Unassembled WGS sequence"/>
</dbReference>
<protein>
    <recommendedName>
        <fullName evidence="3">Phospholipase D-like domain-containing protein</fullName>
    </recommendedName>
</protein>
<name>A0A845BKC7_9PROT</name>
<dbReference type="OrthoDB" id="7784537at2"/>
<accession>A0A845BKC7</accession>
<reference evidence="1 2" key="1">
    <citation type="submission" date="2019-03" db="EMBL/GenBank/DDBJ databases">
        <title>Roseomonas sp. a novel Roseomonas species isolated from Sea whip Gorgonian.</title>
        <authorList>
            <person name="Li F."/>
            <person name="Pan X."/>
            <person name="Huang S."/>
            <person name="Li Z."/>
            <person name="Meng B."/>
        </authorList>
    </citation>
    <scope>NUCLEOTIDE SEQUENCE [LARGE SCALE GENOMIC DNA]</scope>
    <source>
        <strain evidence="1 2">M0104</strain>
    </source>
</reference>
<dbReference type="Gene3D" id="3.30.870.10">
    <property type="entry name" value="Endonuclease Chain A"/>
    <property type="match status" value="1"/>
</dbReference>
<dbReference type="CDD" id="cd09117">
    <property type="entry name" value="PLDc_Bfil_DEXD_like"/>
    <property type="match status" value="1"/>
</dbReference>
<dbReference type="AlphaFoldDB" id="A0A845BKC7"/>
<organism evidence="1 2">
    <name type="scientific">Teichococcus coralli</name>
    <dbReference type="NCBI Taxonomy" id="2545983"/>
    <lineage>
        <taxon>Bacteria</taxon>
        <taxon>Pseudomonadati</taxon>
        <taxon>Pseudomonadota</taxon>
        <taxon>Alphaproteobacteria</taxon>
        <taxon>Acetobacterales</taxon>
        <taxon>Roseomonadaceae</taxon>
        <taxon>Roseomonas</taxon>
    </lineage>
</organism>
<dbReference type="InterPro" id="IPR059166">
    <property type="entry name" value="PLD-like_cat"/>
</dbReference>
<evidence type="ECO:0000313" key="1">
    <source>
        <dbReference type="EMBL" id="MXP65612.1"/>
    </source>
</evidence>
<evidence type="ECO:0000313" key="2">
    <source>
        <dbReference type="Proteomes" id="UP000460715"/>
    </source>
</evidence>
<comment type="caution">
    <text evidence="1">The sequence shown here is derived from an EMBL/GenBank/DDBJ whole genome shotgun (WGS) entry which is preliminary data.</text>
</comment>
<evidence type="ECO:0008006" key="3">
    <source>
        <dbReference type="Google" id="ProtNLM"/>
    </source>
</evidence>
<dbReference type="EMBL" id="SNVJ01000024">
    <property type="protein sequence ID" value="MXP65612.1"/>
    <property type="molecule type" value="Genomic_DNA"/>
</dbReference>
<dbReference type="RefSeq" id="WP_160939022.1">
    <property type="nucleotide sequence ID" value="NZ_SNVJ01000024.1"/>
</dbReference>